<reference evidence="2" key="2">
    <citation type="submission" date="2000-03" db="EMBL/GenBank/DDBJ databases">
        <authorList>
            <person name="Lin X."/>
            <person name="Kaul S."/>
            <person name="Shea T.P."/>
            <person name="Fujii C.Y."/>
            <person name="Shen M."/>
            <person name="VanAken S.E."/>
            <person name="Barnstead M.E."/>
            <person name="Mason T.M."/>
            <person name="Bowman C.L."/>
            <person name="Ronning C.M."/>
            <person name="Benito M.-I."/>
            <person name="Carrera A.J."/>
            <person name="Creasy T.H."/>
            <person name="Buell C.R."/>
            <person name="Town C.D."/>
            <person name="Nierman W.C."/>
            <person name="Fraser C.M."/>
            <person name="Venter J.C."/>
        </authorList>
    </citation>
    <scope>NUCLEOTIDE SEQUENCE</scope>
</reference>
<dbReference type="TAIR" id="AT2G17960"/>
<dbReference type="AlphaFoldDB" id="Q9SL50"/>
<dbReference type="HOGENOM" id="CLU_2041254_0_0_1"/>
<organism evidence="2">
    <name type="scientific">Arabidopsis thaliana</name>
    <name type="common">Mouse-ear cress</name>
    <dbReference type="NCBI Taxonomy" id="3702"/>
    <lineage>
        <taxon>Eukaryota</taxon>
        <taxon>Viridiplantae</taxon>
        <taxon>Streptophyta</taxon>
        <taxon>Embryophyta</taxon>
        <taxon>Tracheophyta</taxon>
        <taxon>Spermatophyta</taxon>
        <taxon>Magnoliopsida</taxon>
        <taxon>eudicotyledons</taxon>
        <taxon>Gunneridae</taxon>
        <taxon>Pentapetalae</taxon>
        <taxon>rosids</taxon>
        <taxon>malvids</taxon>
        <taxon>Brassicales</taxon>
        <taxon>Brassicaceae</taxon>
        <taxon>Camelineae</taxon>
        <taxon>Arabidopsis</taxon>
    </lineage>
</organism>
<dbReference type="EMBL" id="AC006201">
    <property type="protein sequence ID" value="AAD20130.1"/>
    <property type="molecule type" value="Genomic_DNA"/>
</dbReference>
<reference evidence="3 4" key="1">
    <citation type="journal article" date="1999" name="Nature">
        <title>Sequence and analysis of chromosome 2 of the plant Arabidopsis thaliana.</title>
        <authorList>
            <person name="Lin X."/>
            <person name="Kaul S."/>
            <person name="Rounsley S."/>
            <person name="Shea T.P."/>
            <person name="Benito M.I."/>
            <person name="Town C.D."/>
            <person name="Fujii C.Y."/>
            <person name="Mason T."/>
            <person name="Bowman C.L."/>
            <person name="Barnstead M."/>
            <person name="Feldblyum T.V."/>
            <person name="Buell C.R."/>
            <person name="Ketchum K.A."/>
            <person name="Lee J."/>
            <person name="Ronning C.M."/>
            <person name="Koo H.L."/>
            <person name="Moffat K.S."/>
            <person name="Cronin L.A."/>
            <person name="Shen M."/>
            <person name="Pai G."/>
            <person name="Van Aken S."/>
            <person name="Umayam L."/>
            <person name="Tallon L.J."/>
            <person name="Gill J.E."/>
            <person name="Adams M.D."/>
            <person name="Carrera A.J."/>
            <person name="Creasy T.H."/>
            <person name="Goodman H.M."/>
            <person name="Somerville C.R."/>
            <person name="Copenhaver G.P."/>
            <person name="Preuss D."/>
            <person name="Nierman W.C."/>
            <person name="White O."/>
            <person name="Eisen J.A."/>
            <person name="Salzberg S.L."/>
            <person name="Fraser C.M."/>
            <person name="Venter J.C."/>
        </authorList>
    </citation>
    <scope>NUCLEOTIDE SEQUENCE [LARGE SCALE GENOMIC DNA]</scope>
    <source>
        <strain evidence="4">cv. Columbia</strain>
    </source>
</reference>
<gene>
    <name evidence="1 3" type="ordered locus">At2g17960</name>
    <name evidence="3" type="ORF">T27K22.17</name>
    <name evidence="3" type="ORF">T27K22_17</name>
</gene>
<evidence type="ECO:0000313" key="4">
    <source>
        <dbReference type="Proteomes" id="UP000006548"/>
    </source>
</evidence>
<reference evidence="4" key="6">
    <citation type="journal article" date="2017" name="Plant J.">
        <title>Araport11: a complete reannotation of the Arabidopsis thaliana reference genome.</title>
        <authorList>
            <person name="Cheng C.Y."/>
            <person name="Krishnakumar V."/>
            <person name="Chan A.P."/>
            <person name="Thibaud-Nissen F."/>
            <person name="Schobel S."/>
            <person name="Town C.D."/>
        </authorList>
    </citation>
    <scope>GENOME REANNOTATION</scope>
    <source>
        <strain evidence="4">cv. Columbia</strain>
    </source>
</reference>
<evidence type="ECO:0000313" key="1">
    <source>
        <dbReference type="Araport" id="AT2G17960"/>
    </source>
</evidence>
<dbReference type="SMR" id="Q9SL50"/>
<keyword evidence="4" id="KW-1185">Reference proteome</keyword>
<protein>
    <submittedName>
        <fullName evidence="2">Uncharacterized protein At2g17960</fullName>
    </submittedName>
</protein>
<reference evidence="3" key="5">
    <citation type="submission" date="2016-05" db="EMBL/GenBank/DDBJ databases">
        <authorList>
            <person name="Krishnakumar V."/>
            <person name="Cheng C.-Y."/>
            <person name="Chan A.P."/>
            <person name="Schobel S."/>
            <person name="Kim M."/>
            <person name="Ferlanti E.S."/>
            <person name="Belyaeva I."/>
            <person name="Rosen B.D."/>
            <person name="Micklem G."/>
            <person name="Miller J.R."/>
            <person name="Vaughn M."/>
            <person name="Town C.D."/>
        </authorList>
    </citation>
    <scope>NUCLEOTIDE SEQUENCE</scope>
</reference>
<evidence type="ECO:0000313" key="2">
    <source>
        <dbReference type="EMBL" id="AAD20130.1"/>
    </source>
</evidence>
<proteinExistence type="predicted"/>
<dbReference type="GeneID" id="816306"/>
<sequence length="121" mass="14055">MFQTQFSPINFRETKIIKANYKRFHEIRAKVQTETNDALNENEISAIKKSGFRGHVDISYKSSASFSPLPLQQYFTTMKKIVMRKLRSPVSHCMLVTKCQTTLQIGYIDWMESKSLSNIID</sequence>
<dbReference type="KEGG" id="ath:AT2G17960"/>
<reference evidence="2" key="3">
    <citation type="submission" date="2002-02" db="EMBL/GenBank/DDBJ databases">
        <authorList>
            <person name="Town C.D."/>
            <person name="Kaul S."/>
        </authorList>
    </citation>
    <scope>NUCLEOTIDE SEQUENCE</scope>
</reference>
<reference evidence="3" key="4">
    <citation type="submission" date="2011-02" db="EMBL/GenBank/DDBJ databases">
        <authorList>
            <consortium name="TAIR"/>
            <person name="Swarbreck D."/>
            <person name="Lamesch P."/>
            <person name="Wilks C."/>
            <person name="Huala E."/>
        </authorList>
    </citation>
    <scope>NUCLEOTIDE SEQUENCE</scope>
</reference>
<dbReference type="STRING" id="3702.Q9SL50"/>
<dbReference type="Araport" id="AT2G17960"/>
<evidence type="ECO:0000313" key="3">
    <source>
        <dbReference type="EMBL" id="AEC06705.1"/>
    </source>
</evidence>
<dbReference type="ExpressionAtlas" id="Q9SL50">
    <property type="expression patterns" value="differential"/>
</dbReference>
<dbReference type="PIR" id="E84558">
    <property type="entry name" value="E84558"/>
</dbReference>
<dbReference type="EMBL" id="CP002685">
    <property type="protein sequence ID" value="AEC06705.1"/>
    <property type="molecule type" value="Genomic_DNA"/>
</dbReference>
<dbReference type="Proteomes" id="UP000006548">
    <property type="component" value="Chromosome 2"/>
</dbReference>
<name>Q9SL50_ARATH</name>
<accession>Q9SL50</accession>
<dbReference type="PaxDb" id="3702-AT2G17960.1"/>